<dbReference type="NCBIfam" id="NF005846">
    <property type="entry name" value="PRK07764.1-6"/>
    <property type="match status" value="1"/>
</dbReference>
<comment type="caution">
    <text evidence="16">The sequence shown here is derived from an EMBL/GenBank/DDBJ whole genome shotgun (WGS) entry which is preliminary data.</text>
</comment>
<dbReference type="AlphaFoldDB" id="A0A199NTE9"/>
<reference evidence="16" key="1">
    <citation type="submission" date="2016-06" db="EMBL/GenBank/DDBJ databases">
        <title>Identification of putative biosynthetic pathways for the production of bioactive secondary metabolites by the marine actinomycete Kocuria kristinae RUTW2-3.</title>
        <authorList>
            <person name="Waterworth S.C."/>
            <person name="Walmsley T.A."/>
            <person name="Matongo T."/>
            <person name="Davies-Coleman M.T."/>
            <person name="Dorrington R.A."/>
        </authorList>
    </citation>
    <scope>NUCLEOTIDE SEQUENCE [LARGE SCALE GENOMIC DNA]</scope>
    <source>
        <strain evidence="16">RUTW2-3</strain>
    </source>
</reference>
<dbReference type="InterPro" id="IPR008921">
    <property type="entry name" value="DNA_pol3_clamp-load_cplx_C"/>
</dbReference>
<evidence type="ECO:0000256" key="11">
    <source>
        <dbReference type="ARBA" id="ARBA00037724"/>
    </source>
</evidence>
<evidence type="ECO:0000256" key="13">
    <source>
        <dbReference type="ARBA" id="ARBA00074577"/>
    </source>
</evidence>
<feature type="compositionally biased region" description="Low complexity" evidence="14">
    <location>
        <begin position="648"/>
        <end position="657"/>
    </location>
</feature>
<keyword evidence="10" id="KW-0239">DNA-directed DNA polymerase</keyword>
<dbReference type="Pfam" id="PF22608">
    <property type="entry name" value="DNAX_ATPase_lid"/>
    <property type="match status" value="1"/>
</dbReference>
<dbReference type="NCBIfam" id="TIGR02397">
    <property type="entry name" value="dnaX_nterm"/>
    <property type="match status" value="1"/>
</dbReference>
<dbReference type="EMBL" id="LJBJ02000008">
    <property type="protein sequence ID" value="OAX52090.1"/>
    <property type="molecule type" value="Genomic_DNA"/>
</dbReference>
<dbReference type="InterPro" id="IPR003593">
    <property type="entry name" value="AAA+_ATPase"/>
</dbReference>
<dbReference type="Pfam" id="PF13177">
    <property type="entry name" value="DNA_pol3_delta2"/>
    <property type="match status" value="1"/>
</dbReference>
<keyword evidence="7" id="KW-0547">Nucleotide-binding</keyword>
<feature type="domain" description="AAA+ ATPase" evidence="15">
    <location>
        <begin position="36"/>
        <end position="177"/>
    </location>
</feature>
<dbReference type="Pfam" id="PF12169">
    <property type="entry name" value="DNA_pol3_gamma3"/>
    <property type="match status" value="1"/>
</dbReference>
<dbReference type="SUPFAM" id="SSF48019">
    <property type="entry name" value="post-AAA+ oligomerization domain-like"/>
    <property type="match status" value="1"/>
</dbReference>
<comment type="function">
    <text evidence="11">DNA polymerase III is a complex, multichain enzyme responsible for most of the replicative synthesis in bacteria. This DNA polymerase also exhibits 3' to 5' exonuclease activity.</text>
</comment>
<dbReference type="GO" id="GO:0003677">
    <property type="term" value="F:DNA binding"/>
    <property type="evidence" value="ECO:0007669"/>
    <property type="project" value="InterPro"/>
</dbReference>
<name>A0A199NTE9_9MICC</name>
<evidence type="ECO:0000256" key="9">
    <source>
        <dbReference type="ARBA" id="ARBA00022840"/>
    </source>
</evidence>
<evidence type="ECO:0000256" key="3">
    <source>
        <dbReference type="ARBA" id="ARBA00022679"/>
    </source>
</evidence>
<dbReference type="CDD" id="cd18137">
    <property type="entry name" value="HLD_clamp_pol_III_gamma_tau"/>
    <property type="match status" value="1"/>
</dbReference>
<evidence type="ECO:0000256" key="12">
    <source>
        <dbReference type="ARBA" id="ARBA00049244"/>
    </source>
</evidence>
<evidence type="ECO:0000256" key="14">
    <source>
        <dbReference type="SAM" id="MobiDB-lite"/>
    </source>
</evidence>
<feature type="compositionally biased region" description="Gly residues" evidence="14">
    <location>
        <begin position="964"/>
        <end position="973"/>
    </location>
</feature>
<feature type="region of interest" description="Disordered" evidence="14">
    <location>
        <begin position="611"/>
        <end position="1077"/>
    </location>
</feature>
<dbReference type="InterPro" id="IPR050238">
    <property type="entry name" value="DNA_Rep/Repair_Clamp_Loader"/>
</dbReference>
<dbReference type="CDD" id="cd00009">
    <property type="entry name" value="AAA"/>
    <property type="match status" value="1"/>
</dbReference>
<evidence type="ECO:0000313" key="17">
    <source>
        <dbReference type="Proteomes" id="UP000053171"/>
    </source>
</evidence>
<evidence type="ECO:0000256" key="6">
    <source>
        <dbReference type="ARBA" id="ARBA00022723"/>
    </source>
</evidence>
<keyword evidence="3" id="KW-0808">Transferase</keyword>
<dbReference type="InterPro" id="IPR045085">
    <property type="entry name" value="HLD_clamp_pol_III_gamma_tau"/>
</dbReference>
<dbReference type="GO" id="GO:0009360">
    <property type="term" value="C:DNA polymerase III complex"/>
    <property type="evidence" value="ECO:0007669"/>
    <property type="project" value="InterPro"/>
</dbReference>
<feature type="compositionally biased region" description="Basic and acidic residues" evidence="14">
    <location>
        <begin position="1026"/>
        <end position="1037"/>
    </location>
</feature>
<evidence type="ECO:0000313" key="16">
    <source>
        <dbReference type="EMBL" id="OAX52090.1"/>
    </source>
</evidence>
<dbReference type="SUPFAM" id="SSF52540">
    <property type="entry name" value="P-loop containing nucleoside triphosphate hydrolases"/>
    <property type="match status" value="1"/>
</dbReference>
<gene>
    <name evidence="16" type="ORF">AN277_0205460</name>
</gene>
<evidence type="ECO:0000256" key="5">
    <source>
        <dbReference type="ARBA" id="ARBA00022705"/>
    </source>
</evidence>
<comment type="catalytic activity">
    <reaction evidence="12">
        <text>DNA(n) + a 2'-deoxyribonucleoside 5'-triphosphate = DNA(n+1) + diphosphate</text>
        <dbReference type="Rhea" id="RHEA:22508"/>
        <dbReference type="Rhea" id="RHEA-COMP:17339"/>
        <dbReference type="Rhea" id="RHEA-COMP:17340"/>
        <dbReference type="ChEBI" id="CHEBI:33019"/>
        <dbReference type="ChEBI" id="CHEBI:61560"/>
        <dbReference type="ChEBI" id="CHEBI:173112"/>
        <dbReference type="EC" id="2.7.7.7"/>
    </reaction>
</comment>
<proteinExistence type="inferred from homology"/>
<dbReference type="Proteomes" id="UP000053171">
    <property type="component" value="Unassembled WGS sequence"/>
</dbReference>
<keyword evidence="9" id="KW-0067">ATP-binding</keyword>
<organism evidence="16 17">
    <name type="scientific">Rothia kristinae</name>
    <dbReference type="NCBI Taxonomy" id="37923"/>
    <lineage>
        <taxon>Bacteria</taxon>
        <taxon>Bacillati</taxon>
        <taxon>Actinomycetota</taxon>
        <taxon>Actinomycetes</taxon>
        <taxon>Micrococcales</taxon>
        <taxon>Micrococcaceae</taxon>
        <taxon>Rothia</taxon>
    </lineage>
</organism>
<keyword evidence="5" id="KW-0235">DNA replication</keyword>
<comment type="similarity">
    <text evidence="1">Belongs to the DnaX/STICHEL family.</text>
</comment>
<feature type="region of interest" description="Disordered" evidence="14">
    <location>
        <begin position="454"/>
        <end position="535"/>
    </location>
</feature>
<keyword evidence="4" id="KW-0548">Nucleotidyltransferase</keyword>
<dbReference type="PANTHER" id="PTHR11669">
    <property type="entry name" value="REPLICATION FACTOR C / DNA POLYMERASE III GAMMA-TAU SUBUNIT"/>
    <property type="match status" value="1"/>
</dbReference>
<evidence type="ECO:0000256" key="8">
    <source>
        <dbReference type="ARBA" id="ARBA00022833"/>
    </source>
</evidence>
<keyword evidence="6" id="KW-0479">Metal-binding</keyword>
<feature type="compositionally biased region" description="Low complexity" evidence="14">
    <location>
        <begin position="983"/>
        <end position="1001"/>
    </location>
</feature>
<dbReference type="EC" id="2.7.7.7" evidence="2"/>
<dbReference type="InterPro" id="IPR012763">
    <property type="entry name" value="DNA_pol_III_sug/sutau_N"/>
</dbReference>
<dbReference type="Gene3D" id="1.20.272.10">
    <property type="match status" value="1"/>
</dbReference>
<dbReference type="InterPro" id="IPR027417">
    <property type="entry name" value="P-loop_NTPase"/>
</dbReference>
<keyword evidence="8" id="KW-0862">Zinc</keyword>
<evidence type="ECO:0000259" key="15">
    <source>
        <dbReference type="SMART" id="SM00382"/>
    </source>
</evidence>
<dbReference type="GO" id="GO:0005524">
    <property type="term" value="F:ATP binding"/>
    <property type="evidence" value="ECO:0007669"/>
    <property type="project" value="UniProtKB-KW"/>
</dbReference>
<feature type="compositionally biased region" description="Acidic residues" evidence="14">
    <location>
        <begin position="1059"/>
        <end position="1077"/>
    </location>
</feature>
<feature type="compositionally biased region" description="Basic and acidic residues" evidence="14">
    <location>
        <begin position="740"/>
        <end position="752"/>
    </location>
</feature>
<keyword evidence="17" id="KW-1185">Reference proteome</keyword>
<dbReference type="FunFam" id="1.20.272.10:FF:000003">
    <property type="entry name" value="DNA polymerase III subunit gamma/tau"/>
    <property type="match status" value="1"/>
</dbReference>
<dbReference type="InterPro" id="IPR022754">
    <property type="entry name" value="DNA_pol_III_gamma-3"/>
</dbReference>
<dbReference type="FunFam" id="3.40.50.300:FF:000014">
    <property type="entry name" value="DNA polymerase III subunit gamma/tau"/>
    <property type="match status" value="1"/>
</dbReference>
<dbReference type="GO" id="GO:0006261">
    <property type="term" value="P:DNA-templated DNA replication"/>
    <property type="evidence" value="ECO:0007669"/>
    <property type="project" value="TreeGrafter"/>
</dbReference>
<protein>
    <recommendedName>
        <fullName evidence="13">DNA polymerase III subunit gamma/tau</fullName>
        <ecNumber evidence="2">2.7.7.7</ecNumber>
    </recommendedName>
</protein>
<dbReference type="Gene3D" id="1.10.8.60">
    <property type="match status" value="1"/>
</dbReference>
<dbReference type="GO" id="GO:0003887">
    <property type="term" value="F:DNA-directed DNA polymerase activity"/>
    <property type="evidence" value="ECO:0007669"/>
    <property type="project" value="UniProtKB-KW"/>
</dbReference>
<evidence type="ECO:0000256" key="10">
    <source>
        <dbReference type="ARBA" id="ARBA00022932"/>
    </source>
</evidence>
<feature type="compositionally biased region" description="Basic and acidic residues" evidence="14">
    <location>
        <begin position="504"/>
        <end position="520"/>
    </location>
</feature>
<dbReference type="GO" id="GO:0046872">
    <property type="term" value="F:metal ion binding"/>
    <property type="evidence" value="ECO:0007669"/>
    <property type="project" value="UniProtKB-KW"/>
</dbReference>
<feature type="compositionally biased region" description="Low complexity" evidence="14">
    <location>
        <begin position="403"/>
        <end position="422"/>
    </location>
</feature>
<dbReference type="RefSeq" id="WP_064725324.1">
    <property type="nucleotide sequence ID" value="NZ_LJBJ02000008.1"/>
</dbReference>
<evidence type="ECO:0000256" key="7">
    <source>
        <dbReference type="ARBA" id="ARBA00022741"/>
    </source>
</evidence>
<sequence>MSTALYRRYRPETFADVIGQEHVTEPLMTALRNNRVNHAYLFSGPRGCGKTTSARILARCLNCAEGPTPTPCGHCESCRDLARDGAGSLDVIEMDAASHGGVDHARDLRERATFAPVRDRYKIFIIDEAHMVTREGFNALLKIVEEPPEHIKFVFATTEPAKVLGTIRSRTHHYPFRLVPPETLRTYLAHLCEQEGIAVEQGVLPLVVRAGGGSVRDSLSVLDQLMGGSGSEGITYDLAVALLGFTHAELLDGVVDAFAAGDAPAVFQAVDRVISTGQDPRRFVEDLLERFRDLIIVRAAPDAAASILHGLSEDQVDRMRGQAQQLGAAELSRAADITNAALTDMTGATTPQLHLELLCARILLPTADDSTRGVGARVDRLERRINLGTVGAVAAPLRQDPAALTTPETPAEHAAAQAAGTEEGPERSDGSAAEGMAAAPDGREAALAMARRNRPVPPGQQTGDEDAGADAVDSRRVEAGRTGNDAAGNDAAEPSGNPSPAADQHPEAPERETSASHMAEDAGQYQPQPTAPADAGQVTMIQRSWADVVAAVGSRSKVGQATFRECQPSRFEDGVLYVSSRGPGIQSRVQRYAGALSEALQEVLGISCQVAVDGGPGPSDGGGRGPQGPSGPGGPGGSGGSGRGPGGPASSSPARGQSEQDGQRGHGGASFAGAPGRGPERSGHAASTARAEEPEWPDEDQWERAAQQALRERPAAPSAGRAPDESGRPRVTPDLPQGPRAEEEAWRRHGEPAEGGAPAWSEDAEGEDFGSWEVAAIPGDGPEEEAEATREDVARSSAPEVAEGQRPARPAPVPSQGSPDPRTPPTGSLSVVPSPQEPGEAPADSGDPGQHPAPDATVDPTQEAAPDHAPTNHAAPTSDAHPADPGAPSSGPGASSPGASSSGSETEEAGPAHDWSVAARRAGAPGEPVDGRRSGWGYAGPDDGSARHPSQWGERAPRLVEIPGGAGAPGGGSASRHLRAVPDDAASSAPSSSPADRQAPPDTGPAGSEGHAPSTPPTEPAGPARDQPHRSFRERHAAAIAAGARSHGGPGVDPQAPEPPEDWEDFAPTPEDEDLEDSAMYGQAAVETLLGGRVIEERPHQAR</sequence>
<dbReference type="SMART" id="SM00382">
    <property type="entry name" value="AAA"/>
    <property type="match status" value="1"/>
</dbReference>
<feature type="region of interest" description="Disordered" evidence="14">
    <location>
        <begin position="403"/>
        <end position="442"/>
    </location>
</feature>
<evidence type="ECO:0000256" key="4">
    <source>
        <dbReference type="ARBA" id="ARBA00022695"/>
    </source>
</evidence>
<dbReference type="Gene3D" id="3.40.50.300">
    <property type="entry name" value="P-loop containing nucleotide triphosphate hydrolases"/>
    <property type="match status" value="1"/>
</dbReference>
<accession>A0A199NTE9</accession>
<evidence type="ECO:0000256" key="1">
    <source>
        <dbReference type="ARBA" id="ARBA00006360"/>
    </source>
</evidence>
<feature type="compositionally biased region" description="Gly residues" evidence="14">
    <location>
        <begin position="614"/>
        <end position="647"/>
    </location>
</feature>
<feature type="compositionally biased region" description="Low complexity" evidence="14">
    <location>
        <begin position="883"/>
        <end position="904"/>
    </location>
</feature>
<dbReference type="PANTHER" id="PTHR11669:SF0">
    <property type="entry name" value="PROTEIN STICHEL-LIKE 2"/>
    <property type="match status" value="1"/>
</dbReference>
<evidence type="ECO:0000256" key="2">
    <source>
        <dbReference type="ARBA" id="ARBA00012417"/>
    </source>
</evidence>